<feature type="transmembrane region" description="Helical" evidence="2">
    <location>
        <begin position="267"/>
        <end position="286"/>
    </location>
</feature>
<feature type="transmembrane region" description="Helical" evidence="2">
    <location>
        <begin position="799"/>
        <end position="820"/>
    </location>
</feature>
<sequence length="1376" mass="141212">MQDDSYEAGYRAGHLQGWKDAMAKVAEGRDLESPVIPPAQVAAPAQVVRVAPPFPAVPSAKQSAPAPAWAAEPSARTVSRPAAVSAGAGPTPTEAKRRPQAHARNGQGTAGFRPVVTEAELKARRERRDRQNINVTLYVASLLLVAAAALFIGTGLPPMMKFAGVCSVAVLFYGAGFLLHHRVPRLKPAAVAFTGTGLAMAPVTGLALYSFVWANGAGAWLATSVIGTLAYIAAALRLESRVLAYLSLTFLISTAWSGMAVLGAALVWYFVVLIALASLFTLLSLGRPGWLPPLFLKPLVTLHPVVVPAVAVAATFLLNISLGQYALILGLCGLYFAAVAAVRAAPHRLPNFYAARASLTVSASVAILELTDNVRDGLFTAAAMLAVQSIGVATLGPRLDTWLPGRRTASAVGAADSVSAQPQLTSSRWRPDAVATHALQGVATAAIAGISIVSAIAASWVPNTAAVPLGVPVLILLVTSFILAARIAGSAELLPFASLLLALMASRVMGEWEFALMVIGAAALWIVRALRAGGARRQVLLLNARLAATVAVPAVTAAVAEGRTQGQAVWFSLVAAAAAQQLLSSLLQRGGRPAMAPQTTLLGFSAAGTIGVAVLSELEAGLGRPLTWAAILIQLAAAAGVGLLLVRSRQEGSAWTPRMGEVLPPVVAAVMVVFAFSWVSSGGGNLALAIVVSYLAGTALRLRPRLHRWAYWWLARAAATVLTLTAFDELVNTAGVPAVLGEVLRPGTVLVAVLAVQMAVVLLSFRLGRAPGGIAADAGAVLAVQIIGCALLWPLSEGSWQHVLVPALAATSAAAAAVVLRSGRGSAWYAPAAFFALTGLSLGNPAAVEVQLGIFAALAAVMVAAAPHATAKGAYFVAARILTATLAVVLSYDISASPDVVSVTFAGVLAAQHGVRWLMRSRMTTVPFQQAAVWITLAGQTALPLAYFVEQGRSGDDAERWILLLEAGLLLASAIVARYSFLARGALYFGAFALLAAVLTLSPLVLREPAVLDYTGTALVLLSLAVAAAGTGVVLARRLRAPDGSERWLWLTTALGFTLTALLLAGVAEPWIAGSAVLVLAGVLFCAAHTEDSAALYAPASAAVLAGTFMVAAELPAAAPGVWAGYVPWLSAAAAGIALYGVRTARPDTAGSDPWRRWSLAGGAFAGLVLAALAGLPADATAWAAAAALGAAAGVAVVEVPPAVRRTVAEAGALVVLAGVQRAAIFDLDSVVGPAAGLPDPFWVAQWYVVLGAVIAALRYYSGQAGAGRAVGIAAASLLTVSGAGTVFGGSTAQQLWLLVMLALVLVAGLVASDKVFVRWGAAGVAACILWAMRGYTFALLALIAVGLIAFAVWRLNRTSGVEQQAGKDTPARDVP</sequence>
<feature type="transmembrane region" description="Helical" evidence="2">
    <location>
        <begin position="827"/>
        <end position="844"/>
    </location>
</feature>
<dbReference type="RefSeq" id="WP_058266505.1">
    <property type="nucleotide sequence ID" value="NZ_FMAZ01000001.1"/>
</dbReference>
<gene>
    <name evidence="3" type="ORF">AS031_02250</name>
</gene>
<feature type="transmembrane region" description="Helical" evidence="2">
    <location>
        <begin position="774"/>
        <end position="793"/>
    </location>
</feature>
<feature type="transmembrane region" description="Helical" evidence="2">
    <location>
        <begin position="466"/>
        <end position="484"/>
    </location>
</feature>
<comment type="caution">
    <text evidence="3">The sequence shown here is derived from an EMBL/GenBank/DDBJ whole genome shotgun (WGS) entry which is preliminary data.</text>
</comment>
<feature type="transmembrane region" description="Helical" evidence="2">
    <location>
        <begin position="961"/>
        <end position="979"/>
    </location>
</feature>
<feature type="transmembrane region" description="Helical" evidence="2">
    <location>
        <begin position="874"/>
        <end position="894"/>
    </location>
</feature>
<feature type="transmembrane region" description="Helical" evidence="2">
    <location>
        <begin position="1245"/>
        <end position="1261"/>
    </location>
</feature>
<keyword evidence="2" id="KW-1133">Transmembrane helix</keyword>
<feature type="transmembrane region" description="Helical" evidence="2">
    <location>
        <begin position="1018"/>
        <end position="1036"/>
    </location>
</feature>
<feature type="transmembrane region" description="Helical" evidence="2">
    <location>
        <begin position="1071"/>
        <end position="1088"/>
    </location>
</feature>
<feature type="transmembrane region" description="Helical" evidence="2">
    <location>
        <begin position="1295"/>
        <end position="1312"/>
    </location>
</feature>
<feature type="transmembrane region" description="Helical" evidence="2">
    <location>
        <begin position="628"/>
        <end position="646"/>
    </location>
</feature>
<feature type="transmembrane region" description="Helical" evidence="2">
    <location>
        <begin position="1123"/>
        <end position="1142"/>
    </location>
</feature>
<feature type="transmembrane region" description="Helical" evidence="2">
    <location>
        <begin position="191"/>
        <end position="211"/>
    </location>
</feature>
<feature type="transmembrane region" description="Helical" evidence="2">
    <location>
        <begin position="1182"/>
        <end position="1200"/>
    </location>
</feature>
<feature type="transmembrane region" description="Helical" evidence="2">
    <location>
        <begin position="1158"/>
        <end position="1176"/>
    </location>
</feature>
<dbReference type="EMBL" id="LNQM01000001">
    <property type="protein sequence ID" value="KSU78883.1"/>
    <property type="molecule type" value="Genomic_DNA"/>
</dbReference>
<feature type="transmembrane region" description="Helical" evidence="2">
    <location>
        <begin position="850"/>
        <end position="867"/>
    </location>
</feature>
<keyword evidence="2" id="KW-0472">Membrane</keyword>
<feature type="transmembrane region" description="Helical" evidence="2">
    <location>
        <begin position="986"/>
        <end position="1006"/>
    </location>
</feature>
<dbReference type="Proteomes" id="UP000053199">
    <property type="component" value="Unassembled WGS sequence"/>
</dbReference>
<proteinExistence type="predicted"/>
<feature type="transmembrane region" description="Helical" evidence="2">
    <location>
        <begin position="135"/>
        <end position="156"/>
    </location>
</feature>
<feature type="transmembrane region" description="Helical" evidence="2">
    <location>
        <begin position="298"/>
        <end position="318"/>
    </location>
</feature>
<feature type="transmembrane region" description="Helical" evidence="2">
    <location>
        <begin position="438"/>
        <end position="460"/>
    </location>
</feature>
<feature type="transmembrane region" description="Helical" evidence="2">
    <location>
        <begin position="1270"/>
        <end position="1289"/>
    </location>
</feature>
<feature type="transmembrane region" description="Helical" evidence="2">
    <location>
        <begin position="1339"/>
        <end position="1356"/>
    </location>
</feature>
<feature type="region of interest" description="Disordered" evidence="1">
    <location>
        <begin position="59"/>
        <end position="109"/>
    </location>
</feature>
<feature type="transmembrane region" description="Helical" evidence="2">
    <location>
        <begin position="324"/>
        <end position="345"/>
    </location>
</feature>
<keyword evidence="2" id="KW-0812">Transmembrane</keyword>
<feature type="transmembrane region" description="Helical" evidence="2">
    <location>
        <begin position="1095"/>
        <end position="1117"/>
    </location>
</feature>
<feature type="transmembrane region" description="Helical" evidence="2">
    <location>
        <begin position="217"/>
        <end position="236"/>
    </location>
</feature>
<dbReference type="OrthoDB" id="4966949at2"/>
<accession>A0A0V8IVQ5</accession>
<feature type="transmembrane region" description="Helical" evidence="2">
    <location>
        <begin position="747"/>
        <end position="767"/>
    </location>
</feature>
<dbReference type="STRING" id="993070.AS031_02250"/>
<feature type="transmembrane region" description="Helical" evidence="2">
    <location>
        <begin position="568"/>
        <end position="587"/>
    </location>
</feature>
<reference evidence="3 4" key="1">
    <citation type="journal article" date="2014" name="Arch. Microbiol.">
        <title>Arthrobacter enclensis sp. nov., isolated from sediment sample.</title>
        <authorList>
            <person name="Dastager S.G."/>
            <person name="Liu Q."/>
            <person name="Tang S.K."/>
            <person name="Krishnamurthi S."/>
            <person name="Lee J.C."/>
            <person name="Li W.J."/>
        </authorList>
    </citation>
    <scope>NUCLEOTIDE SEQUENCE [LARGE SCALE GENOMIC DNA]</scope>
    <source>
        <strain evidence="3 4">NIO-1008</strain>
    </source>
</reference>
<feature type="transmembrane region" description="Helical" evidence="2">
    <location>
        <begin position="542"/>
        <end position="562"/>
    </location>
</feature>
<feature type="compositionally biased region" description="Low complexity" evidence="1">
    <location>
        <begin position="59"/>
        <end position="75"/>
    </location>
</feature>
<feature type="transmembrane region" description="Helical" evidence="2">
    <location>
        <begin position="931"/>
        <end position="949"/>
    </location>
</feature>
<feature type="transmembrane region" description="Helical" evidence="2">
    <location>
        <begin position="709"/>
        <end position="727"/>
    </location>
</feature>
<protein>
    <submittedName>
        <fullName evidence="3">Uncharacterized protein</fullName>
    </submittedName>
</protein>
<feature type="transmembrane region" description="Helical" evidence="2">
    <location>
        <begin position="599"/>
        <end position="616"/>
    </location>
</feature>
<feature type="transmembrane region" description="Helical" evidence="2">
    <location>
        <begin position="1207"/>
        <end position="1225"/>
    </location>
</feature>
<evidence type="ECO:0000313" key="4">
    <source>
        <dbReference type="Proteomes" id="UP000053199"/>
    </source>
</evidence>
<keyword evidence="4" id="KW-1185">Reference proteome</keyword>
<name>A0A0V8IVQ5_9MICC</name>
<feature type="transmembrane region" description="Helical" evidence="2">
    <location>
        <begin position="162"/>
        <end position="179"/>
    </location>
</feature>
<feature type="transmembrane region" description="Helical" evidence="2">
    <location>
        <begin position="1048"/>
        <end position="1065"/>
    </location>
</feature>
<feature type="transmembrane region" description="Helical" evidence="2">
    <location>
        <begin position="900"/>
        <end position="919"/>
    </location>
</feature>
<feature type="transmembrane region" description="Helical" evidence="2">
    <location>
        <begin position="685"/>
        <end position="702"/>
    </location>
</feature>
<organism evidence="3 4">
    <name type="scientific">Pseudarthrobacter enclensis</name>
    <dbReference type="NCBI Taxonomy" id="993070"/>
    <lineage>
        <taxon>Bacteria</taxon>
        <taxon>Bacillati</taxon>
        <taxon>Actinomycetota</taxon>
        <taxon>Actinomycetes</taxon>
        <taxon>Micrococcales</taxon>
        <taxon>Micrococcaceae</taxon>
        <taxon>Pseudarthrobacter</taxon>
    </lineage>
</organism>
<evidence type="ECO:0000256" key="1">
    <source>
        <dbReference type="SAM" id="MobiDB-lite"/>
    </source>
</evidence>
<evidence type="ECO:0000313" key="3">
    <source>
        <dbReference type="EMBL" id="KSU78883.1"/>
    </source>
</evidence>
<feature type="transmembrane region" description="Helical" evidence="2">
    <location>
        <begin position="658"/>
        <end position="679"/>
    </location>
</feature>
<feature type="transmembrane region" description="Helical" evidence="2">
    <location>
        <begin position="514"/>
        <end position="530"/>
    </location>
</feature>
<evidence type="ECO:0000256" key="2">
    <source>
        <dbReference type="SAM" id="Phobius"/>
    </source>
</evidence>